<reference evidence="2" key="1">
    <citation type="submission" date="2025-08" db="UniProtKB">
        <authorList>
            <consortium name="RefSeq"/>
        </authorList>
    </citation>
    <scope>IDENTIFICATION</scope>
</reference>
<gene>
    <name evidence="2" type="primary">LOC113503738</name>
</gene>
<keyword evidence="1" id="KW-1185">Reference proteome</keyword>
<name>A0A7E5WMN9_TRINI</name>
<sequence>MDRLRVRVNFKYISSVFLLVLGASQLTAAWELEYALDGSHARSLGLDVVTLAEGRSRARRDVVTPPPALLGLTFVNATAVPGFAATTPMPSNVTSNDTPGSNKTAAVTERKSSLFTLQIINAKYVHVFVYVYIDFFPKRMGF</sequence>
<dbReference type="OrthoDB" id="7442465at2759"/>
<dbReference type="AlphaFoldDB" id="A0A7E5WMN9"/>
<accession>A0A7E5WMN9</accession>
<organism evidence="1 2">
    <name type="scientific">Trichoplusia ni</name>
    <name type="common">Cabbage looper</name>
    <dbReference type="NCBI Taxonomy" id="7111"/>
    <lineage>
        <taxon>Eukaryota</taxon>
        <taxon>Metazoa</taxon>
        <taxon>Ecdysozoa</taxon>
        <taxon>Arthropoda</taxon>
        <taxon>Hexapoda</taxon>
        <taxon>Insecta</taxon>
        <taxon>Pterygota</taxon>
        <taxon>Neoptera</taxon>
        <taxon>Endopterygota</taxon>
        <taxon>Lepidoptera</taxon>
        <taxon>Glossata</taxon>
        <taxon>Ditrysia</taxon>
        <taxon>Noctuoidea</taxon>
        <taxon>Noctuidae</taxon>
        <taxon>Plusiinae</taxon>
        <taxon>Trichoplusia</taxon>
    </lineage>
</organism>
<dbReference type="GeneID" id="113503738"/>
<dbReference type="InParanoid" id="A0A7E5WMN9"/>
<evidence type="ECO:0000313" key="1">
    <source>
        <dbReference type="Proteomes" id="UP000322000"/>
    </source>
</evidence>
<dbReference type="KEGG" id="tnl:113503738"/>
<dbReference type="RefSeq" id="XP_026741622.1">
    <property type="nucleotide sequence ID" value="XM_026885821.1"/>
</dbReference>
<protein>
    <submittedName>
        <fullName evidence="2">Uncharacterized protein LOC113503738</fullName>
    </submittedName>
</protein>
<dbReference type="Proteomes" id="UP000322000">
    <property type="component" value="Chromosome 20"/>
</dbReference>
<evidence type="ECO:0000313" key="2">
    <source>
        <dbReference type="RefSeq" id="XP_026741622.1"/>
    </source>
</evidence>
<proteinExistence type="predicted"/>